<organism evidence="5 6">
    <name type="scientific">Paenibacillus sabuli</name>
    <dbReference type="NCBI Taxonomy" id="2772509"/>
    <lineage>
        <taxon>Bacteria</taxon>
        <taxon>Bacillati</taxon>
        <taxon>Bacillota</taxon>
        <taxon>Bacilli</taxon>
        <taxon>Bacillales</taxon>
        <taxon>Paenibacillaceae</taxon>
        <taxon>Paenibacillus</taxon>
    </lineage>
</organism>
<dbReference type="SUPFAM" id="SSF55347">
    <property type="entry name" value="Glyceraldehyde-3-phosphate dehydrogenase-like, C-terminal domain"/>
    <property type="match status" value="1"/>
</dbReference>
<dbReference type="InterPro" id="IPR036291">
    <property type="entry name" value="NAD(P)-bd_dom_sf"/>
</dbReference>
<dbReference type="Gene3D" id="3.40.50.720">
    <property type="entry name" value="NAD(P)-binding Rossmann-like Domain"/>
    <property type="match status" value="1"/>
</dbReference>
<protein>
    <submittedName>
        <fullName evidence="5">Gfo/Idh/MocA family oxidoreductase</fullName>
    </submittedName>
</protein>
<evidence type="ECO:0000313" key="5">
    <source>
        <dbReference type="EMBL" id="MBD2843887.1"/>
    </source>
</evidence>
<gene>
    <name evidence="5" type="ORF">IDH44_01670</name>
</gene>
<keyword evidence="6" id="KW-1185">Reference proteome</keyword>
<dbReference type="PANTHER" id="PTHR22604">
    <property type="entry name" value="OXIDOREDUCTASES"/>
    <property type="match status" value="1"/>
</dbReference>
<dbReference type="GO" id="GO:0000166">
    <property type="term" value="F:nucleotide binding"/>
    <property type="evidence" value="ECO:0007669"/>
    <property type="project" value="InterPro"/>
</dbReference>
<sequence length="316" mass="34905">MGAGNISRKFAKDLAYAEGAELTAVASQTLEKAEKFAAELSIPRAYGSYEEFLKDDNVDIVYIGTLHPMHLEGILQCLRAGKAVLCEKPFTMNAEEAAEAVRVAREHDTFLMEAMWTRYLPPLVQARQWIEAGKIGEVVQVHANFGFNAGWNPGGRLLDKKLGGGALLDAGIYPVSFASMIFGRQPDRISSTAHLGETGVDERFSALFEYDGGQTALLSGAVRLRLSNNAYVYGTEGFIHLPNFLFGPSATLHANGEEPVVFDEPREANGYNFEAEEAMRCLREGRKESAIMPLDETQAVMQTLDTLRRQWGLEYE</sequence>
<evidence type="ECO:0000256" key="2">
    <source>
        <dbReference type="ARBA" id="ARBA00023002"/>
    </source>
</evidence>
<name>A0A927GQL4_9BACL</name>
<dbReference type="SUPFAM" id="SSF51735">
    <property type="entry name" value="NAD(P)-binding Rossmann-fold domains"/>
    <property type="match status" value="1"/>
</dbReference>
<dbReference type="GO" id="GO:0016491">
    <property type="term" value="F:oxidoreductase activity"/>
    <property type="evidence" value="ECO:0007669"/>
    <property type="project" value="UniProtKB-KW"/>
</dbReference>
<evidence type="ECO:0000259" key="4">
    <source>
        <dbReference type="Pfam" id="PF22725"/>
    </source>
</evidence>
<feature type="domain" description="Gfo/Idh/MocA-like oxidoreductase N-terminal" evidence="3">
    <location>
        <begin position="2"/>
        <end position="112"/>
    </location>
</feature>
<evidence type="ECO:0000259" key="3">
    <source>
        <dbReference type="Pfam" id="PF01408"/>
    </source>
</evidence>
<dbReference type="Gene3D" id="3.30.360.10">
    <property type="entry name" value="Dihydrodipicolinate Reductase, domain 2"/>
    <property type="match status" value="1"/>
</dbReference>
<evidence type="ECO:0000313" key="6">
    <source>
        <dbReference type="Proteomes" id="UP000621560"/>
    </source>
</evidence>
<dbReference type="InterPro" id="IPR055170">
    <property type="entry name" value="GFO_IDH_MocA-like_dom"/>
</dbReference>
<dbReference type="Pfam" id="PF01408">
    <property type="entry name" value="GFO_IDH_MocA"/>
    <property type="match status" value="1"/>
</dbReference>
<dbReference type="InterPro" id="IPR000683">
    <property type="entry name" value="Gfo/Idh/MocA-like_OxRdtase_N"/>
</dbReference>
<keyword evidence="2" id="KW-0560">Oxidoreductase</keyword>
<dbReference type="Pfam" id="PF22725">
    <property type="entry name" value="GFO_IDH_MocA_C3"/>
    <property type="match status" value="1"/>
</dbReference>
<dbReference type="PANTHER" id="PTHR22604:SF105">
    <property type="entry name" value="TRANS-1,2-DIHYDROBENZENE-1,2-DIOL DEHYDROGENASE"/>
    <property type="match status" value="1"/>
</dbReference>
<feature type="domain" description="GFO/IDH/MocA-like oxidoreductase" evidence="4">
    <location>
        <begin position="125"/>
        <end position="239"/>
    </location>
</feature>
<proteinExistence type="inferred from homology"/>
<evidence type="ECO:0000256" key="1">
    <source>
        <dbReference type="ARBA" id="ARBA00010928"/>
    </source>
</evidence>
<dbReference type="InterPro" id="IPR050984">
    <property type="entry name" value="Gfo/Idh/MocA_domain"/>
</dbReference>
<dbReference type="EMBL" id="JACXIZ010000006">
    <property type="protein sequence ID" value="MBD2843887.1"/>
    <property type="molecule type" value="Genomic_DNA"/>
</dbReference>
<dbReference type="Proteomes" id="UP000621560">
    <property type="component" value="Unassembled WGS sequence"/>
</dbReference>
<comment type="similarity">
    <text evidence="1">Belongs to the Gfo/Idh/MocA family.</text>
</comment>
<reference evidence="5" key="1">
    <citation type="submission" date="2020-09" db="EMBL/GenBank/DDBJ databases">
        <title>A novel bacterium of genus Paenibacillus, isolated from South China Sea.</title>
        <authorList>
            <person name="Huang H."/>
            <person name="Mo K."/>
            <person name="Hu Y."/>
        </authorList>
    </citation>
    <scope>NUCLEOTIDE SEQUENCE</scope>
    <source>
        <strain evidence="5">IB182496</strain>
    </source>
</reference>
<dbReference type="AlphaFoldDB" id="A0A927GQL4"/>
<comment type="caution">
    <text evidence="5">The sequence shown here is derived from an EMBL/GenBank/DDBJ whole genome shotgun (WGS) entry which is preliminary data.</text>
</comment>
<accession>A0A927GQL4</accession>